<evidence type="ECO:0000259" key="3">
    <source>
        <dbReference type="Pfam" id="PF00534"/>
    </source>
</evidence>
<gene>
    <name evidence="5" type="ORF">G1C97_0646</name>
</gene>
<reference evidence="5 6" key="1">
    <citation type="submission" date="2020-02" db="EMBL/GenBank/DDBJ databases">
        <title>Characterization of phylogenetic diversity of novel bifidobacterial species isolated in Czech ZOOs.</title>
        <authorList>
            <person name="Lugli G.A."/>
            <person name="Vera N.B."/>
            <person name="Ventura M."/>
        </authorList>
    </citation>
    <scope>NUCLEOTIDE SEQUENCE [LARGE SCALE GENOMIC DNA]</scope>
    <source>
        <strain evidence="5 6">DSM 109959</strain>
    </source>
</reference>
<keyword evidence="6" id="KW-1185">Reference proteome</keyword>
<evidence type="ECO:0000259" key="4">
    <source>
        <dbReference type="Pfam" id="PF13579"/>
    </source>
</evidence>
<name>A0A7Y0HWV8_9BIFI</name>
<evidence type="ECO:0000256" key="2">
    <source>
        <dbReference type="ARBA" id="ARBA00022679"/>
    </source>
</evidence>
<dbReference type="GO" id="GO:0016757">
    <property type="term" value="F:glycosyltransferase activity"/>
    <property type="evidence" value="ECO:0007669"/>
    <property type="project" value="UniProtKB-KW"/>
</dbReference>
<dbReference type="Gene3D" id="3.40.50.2000">
    <property type="entry name" value="Glycogen Phosphorylase B"/>
    <property type="match status" value="2"/>
</dbReference>
<dbReference type="SUPFAM" id="SSF53756">
    <property type="entry name" value="UDP-Glycosyltransferase/glycogen phosphorylase"/>
    <property type="match status" value="1"/>
</dbReference>
<keyword evidence="2" id="KW-0808">Transferase</keyword>
<dbReference type="Pfam" id="PF13579">
    <property type="entry name" value="Glyco_trans_4_4"/>
    <property type="match status" value="1"/>
</dbReference>
<proteinExistence type="predicted"/>
<dbReference type="EMBL" id="JAAIIG010000002">
    <property type="protein sequence ID" value="NMM97697.1"/>
    <property type="molecule type" value="Genomic_DNA"/>
</dbReference>
<evidence type="ECO:0000313" key="5">
    <source>
        <dbReference type="EMBL" id="NMM97697.1"/>
    </source>
</evidence>
<feature type="domain" description="Glycosyltransferase subfamily 4-like N-terminal" evidence="4">
    <location>
        <begin position="30"/>
        <end position="198"/>
    </location>
</feature>
<accession>A0A7Y0HWV8</accession>
<evidence type="ECO:0000313" key="6">
    <source>
        <dbReference type="Proteomes" id="UP000543419"/>
    </source>
</evidence>
<dbReference type="Proteomes" id="UP000543419">
    <property type="component" value="Unassembled WGS sequence"/>
</dbReference>
<sequence>MNTTKRHDGTAVADRGDARLRVLIVQEAMGGCGRHVADLIAGLDHSRFDATLLYGTGRVDAYFRSRIAQLQQCAHLIGCDDLCREIDPVRDLRAFIETVRVIRRVRPDIVHCHSTKGGAIGRTAAWLCRVPAVFYTPHAYAFQSPQVKSWKRHLYVAVELILARVATTRTLNVSAGERREALKHRLGRPDRFHVVINGLTDVMLPHKTVIRERLGLPQHVPIVGVVARLVDQKCPMTAARIAQRLIAHDAHVHVAFVGSGPLESEVRAFCIESGIEHNVHFLGERDDADLIVGAFDVSLLCSLYEGLPYSLIESVRAGVPIAASAVTGNEDVVREGVNGWTFPVEDVDAGAAAVERLLMNPPTADDIRKDFSTRFRIENMLTDITEQYESVQDKAVRHESIRYGSASSSFTAVAKWNKTRFVTETGEQ</sequence>
<dbReference type="Pfam" id="PF00534">
    <property type="entry name" value="Glycos_transf_1"/>
    <property type="match status" value="1"/>
</dbReference>
<comment type="caution">
    <text evidence="5">The sequence shown here is derived from an EMBL/GenBank/DDBJ whole genome shotgun (WGS) entry which is preliminary data.</text>
</comment>
<protein>
    <submittedName>
        <fullName evidence="5">Exopolysaccharide biosynthesis protein</fullName>
    </submittedName>
</protein>
<feature type="domain" description="Glycosyl transferase family 1" evidence="3">
    <location>
        <begin position="208"/>
        <end position="369"/>
    </location>
</feature>
<evidence type="ECO:0000256" key="1">
    <source>
        <dbReference type="ARBA" id="ARBA00022676"/>
    </source>
</evidence>
<dbReference type="AlphaFoldDB" id="A0A7Y0HWV8"/>
<dbReference type="InterPro" id="IPR028098">
    <property type="entry name" value="Glyco_trans_4-like_N"/>
</dbReference>
<dbReference type="PANTHER" id="PTHR12526">
    <property type="entry name" value="GLYCOSYLTRANSFERASE"/>
    <property type="match status" value="1"/>
</dbReference>
<dbReference type="InterPro" id="IPR001296">
    <property type="entry name" value="Glyco_trans_1"/>
</dbReference>
<keyword evidence="1" id="KW-0328">Glycosyltransferase</keyword>
<organism evidence="5 6">
    <name type="scientific">Bifidobacterium olomucense</name>
    <dbReference type="NCBI Taxonomy" id="2675324"/>
    <lineage>
        <taxon>Bacteria</taxon>
        <taxon>Bacillati</taxon>
        <taxon>Actinomycetota</taxon>
        <taxon>Actinomycetes</taxon>
        <taxon>Bifidobacteriales</taxon>
        <taxon>Bifidobacteriaceae</taxon>
        <taxon>Bifidobacterium</taxon>
    </lineage>
</organism>